<proteinExistence type="predicted"/>
<name>A0ABT7KHW5_9HYPH</name>
<dbReference type="RefSeq" id="WP_285881620.1">
    <property type="nucleotide sequence ID" value="NZ_JARFYN010000031.1"/>
</dbReference>
<accession>A0ABT7KHW5</accession>
<dbReference type="EMBL" id="JARFYN010000031">
    <property type="protein sequence ID" value="MDL2408219.1"/>
    <property type="molecule type" value="Genomic_DNA"/>
</dbReference>
<sequence length="159" mass="17661">MKKIAYVLESETALFRAVKLHRGGGDSIAPIYDLIGGRVIEMIRFDEKHWLFFDEDALRDGLTAFTIFDGCPKPLAGNIVLIGGDGGQLYRSPLITIADAAARFQCCRPVLDPVFVTTDDMTSKGLILAGALASLQVRIDRRPPMLEESRYHDNHRSIQ</sequence>
<keyword evidence="2" id="KW-1185">Reference proteome</keyword>
<gene>
    <name evidence="1" type="ORF">PY650_21735</name>
</gene>
<organism evidence="1 2">
    <name type="scientific">Rhizobium calliandrae</name>
    <dbReference type="NCBI Taxonomy" id="1312182"/>
    <lineage>
        <taxon>Bacteria</taxon>
        <taxon>Pseudomonadati</taxon>
        <taxon>Pseudomonadota</taxon>
        <taxon>Alphaproteobacteria</taxon>
        <taxon>Hyphomicrobiales</taxon>
        <taxon>Rhizobiaceae</taxon>
        <taxon>Rhizobium/Agrobacterium group</taxon>
        <taxon>Rhizobium</taxon>
    </lineage>
</organism>
<dbReference type="Proteomes" id="UP001172630">
    <property type="component" value="Unassembled WGS sequence"/>
</dbReference>
<evidence type="ECO:0000313" key="2">
    <source>
        <dbReference type="Proteomes" id="UP001172630"/>
    </source>
</evidence>
<protein>
    <submittedName>
        <fullName evidence="1">Protein psiB</fullName>
    </submittedName>
</protein>
<evidence type="ECO:0000313" key="1">
    <source>
        <dbReference type="EMBL" id="MDL2408219.1"/>
    </source>
</evidence>
<comment type="caution">
    <text evidence="1">The sequence shown here is derived from an EMBL/GenBank/DDBJ whole genome shotgun (WGS) entry which is preliminary data.</text>
</comment>
<reference evidence="1" key="1">
    <citation type="submission" date="2023-06" db="EMBL/GenBank/DDBJ databases">
        <title>Phylogenetic Diversity of Rhizobium strains.</title>
        <authorList>
            <person name="Moura F.T."/>
            <person name="Helene L.C.F."/>
            <person name="Hungria M."/>
        </authorList>
    </citation>
    <scope>NUCLEOTIDE SEQUENCE</scope>
    <source>
        <strain evidence="1">CCGE524</strain>
    </source>
</reference>